<organism evidence="2 3">
    <name type="scientific">Ranatra chinensis</name>
    <dbReference type="NCBI Taxonomy" id="642074"/>
    <lineage>
        <taxon>Eukaryota</taxon>
        <taxon>Metazoa</taxon>
        <taxon>Ecdysozoa</taxon>
        <taxon>Arthropoda</taxon>
        <taxon>Hexapoda</taxon>
        <taxon>Insecta</taxon>
        <taxon>Pterygota</taxon>
        <taxon>Neoptera</taxon>
        <taxon>Paraneoptera</taxon>
        <taxon>Hemiptera</taxon>
        <taxon>Heteroptera</taxon>
        <taxon>Panheteroptera</taxon>
        <taxon>Nepomorpha</taxon>
        <taxon>Nepidae</taxon>
        <taxon>Ranatrinae</taxon>
        <taxon>Ranatra</taxon>
    </lineage>
</organism>
<keyword evidence="3" id="KW-1185">Reference proteome</keyword>
<gene>
    <name evidence="2" type="ORF">AAG570_002116</name>
</gene>
<name>A0ABD0YPD7_9HEMI</name>
<evidence type="ECO:0000256" key="1">
    <source>
        <dbReference type="SAM" id="MobiDB-lite"/>
    </source>
</evidence>
<evidence type="ECO:0000313" key="3">
    <source>
        <dbReference type="Proteomes" id="UP001558652"/>
    </source>
</evidence>
<reference evidence="2 3" key="1">
    <citation type="submission" date="2024-07" db="EMBL/GenBank/DDBJ databases">
        <title>Chromosome-level genome assembly of the water stick insect Ranatra chinensis (Heteroptera: Nepidae).</title>
        <authorList>
            <person name="Liu X."/>
        </authorList>
    </citation>
    <scope>NUCLEOTIDE SEQUENCE [LARGE SCALE GENOMIC DNA]</scope>
    <source>
        <strain evidence="2">Cailab_2021Rc</strain>
        <tissue evidence="2">Muscle</tissue>
    </source>
</reference>
<dbReference type="EMBL" id="JBFDAA010000012">
    <property type="protein sequence ID" value="KAL1123028.1"/>
    <property type="molecule type" value="Genomic_DNA"/>
</dbReference>
<feature type="region of interest" description="Disordered" evidence="1">
    <location>
        <begin position="1"/>
        <end position="102"/>
    </location>
</feature>
<dbReference type="Proteomes" id="UP001558652">
    <property type="component" value="Unassembled WGS sequence"/>
</dbReference>
<proteinExistence type="predicted"/>
<sequence>MTRPPGPEWSGGAHGDRTGGTNSAPHRPPRIRCGRSDRSATDQRGSSAGASDGKTPLLGVWKHSSFSPRVPADLQARSAGGRQASPTGAHGSQRGEGPQEELPRGRAFVRLCRLVGELQLQLRLFVGRGLAQASSTGAATGPEGGSAFIGGYQYGSTRPRFEGPAEGIPWWGAIGGLPEARQEKCARKIVRYLTEGKFAFHTYQIKSERAYRVVLRGLHQHTPLQEIIRDIEEQEHKCVWKSPTQGVTWSSVNRSVTPKAIVIAPSLCMLFGGTRLYDMFERFR</sequence>
<dbReference type="AlphaFoldDB" id="A0ABD0YPD7"/>
<protein>
    <submittedName>
        <fullName evidence="2">Uncharacterized protein</fullName>
    </submittedName>
</protein>
<comment type="caution">
    <text evidence="2">The sequence shown here is derived from an EMBL/GenBank/DDBJ whole genome shotgun (WGS) entry which is preliminary data.</text>
</comment>
<evidence type="ECO:0000313" key="2">
    <source>
        <dbReference type="EMBL" id="KAL1123028.1"/>
    </source>
</evidence>
<accession>A0ABD0YPD7</accession>